<feature type="region of interest" description="Disordered" evidence="4">
    <location>
        <begin position="531"/>
        <end position="550"/>
    </location>
</feature>
<keyword evidence="2" id="KW-0863">Zinc-finger</keyword>
<feature type="region of interest" description="Disordered" evidence="4">
    <location>
        <begin position="1"/>
        <end position="21"/>
    </location>
</feature>
<dbReference type="EC" id="2.7.7.6" evidence="6"/>
<dbReference type="InterPro" id="IPR019786">
    <property type="entry name" value="Zinc_finger_PHD-type_CS"/>
</dbReference>
<feature type="domain" description="Zinc finger PHD-type" evidence="5">
    <location>
        <begin position="434"/>
        <end position="491"/>
    </location>
</feature>
<dbReference type="Gene3D" id="3.30.40.10">
    <property type="entry name" value="Zinc/RING finger domain, C3HC4 (zinc finger)"/>
    <property type="match status" value="1"/>
</dbReference>
<dbReference type="InterPro" id="IPR001965">
    <property type="entry name" value="Znf_PHD"/>
</dbReference>
<dbReference type="SUPFAM" id="SSF57903">
    <property type="entry name" value="FYVE/PHD zinc finger"/>
    <property type="match status" value="1"/>
</dbReference>
<feature type="region of interest" description="Disordered" evidence="4">
    <location>
        <begin position="496"/>
        <end position="517"/>
    </location>
</feature>
<keyword evidence="7" id="KW-1185">Reference proteome</keyword>
<dbReference type="InterPro" id="IPR028938">
    <property type="entry name" value="Rsf1-like"/>
</dbReference>
<dbReference type="EMBL" id="CP046235">
    <property type="protein sequence ID" value="WFD47663.1"/>
    <property type="molecule type" value="Genomic_DNA"/>
</dbReference>
<keyword evidence="6" id="KW-0804">Transcription</keyword>
<feature type="region of interest" description="Disordered" evidence="4">
    <location>
        <begin position="325"/>
        <end position="353"/>
    </location>
</feature>
<dbReference type="InterPro" id="IPR011011">
    <property type="entry name" value="Znf_FYVE_PHD"/>
</dbReference>
<dbReference type="SMART" id="SM00249">
    <property type="entry name" value="PHD"/>
    <property type="match status" value="1"/>
</dbReference>
<protein>
    <submittedName>
        <fullName evidence="6">DNA-directed RNA polymerase</fullName>
        <ecNumber evidence="6">2.7.7.6</ecNumber>
    </submittedName>
</protein>
<evidence type="ECO:0000256" key="1">
    <source>
        <dbReference type="ARBA" id="ARBA00022723"/>
    </source>
</evidence>
<dbReference type="Proteomes" id="UP000818624">
    <property type="component" value="Chromosome 2"/>
</dbReference>
<proteinExistence type="predicted"/>
<keyword evidence="6" id="KW-0548">Nucleotidyltransferase</keyword>
<dbReference type="InterPro" id="IPR013083">
    <property type="entry name" value="Znf_RING/FYVE/PHD"/>
</dbReference>
<dbReference type="PANTHER" id="PTHR14296:SF3">
    <property type="entry name" value="DIKAR, ISOFORM F"/>
    <property type="match status" value="1"/>
</dbReference>
<name>A0ABY8EPX1_MALFU</name>
<feature type="compositionally biased region" description="Basic and acidic residues" evidence="4">
    <location>
        <begin position="336"/>
        <end position="353"/>
    </location>
</feature>
<sequence>MARPNDTRQGRRAPPPRAPPPALSATLRALRTNWKFAAICQFLLTFDEALQLDGFQTQQLETALDRGDTHSIAELALKLLHTLPRSRSATLDAWQDALRREWNARADDATPRVLGTDDAPIAWTSLDIGAQLDVLHALCEWQLERPDRLRRLVGTDEEAVSWRVDPAGWDREGNTYWLFDDNRLWVQRAPPKPKKRKAPVPKRAAKKRAAPPPPPPRRGGRRSSRLSRDAEWEEVPSEILRPEDVFDSGSELSNPPSEDEQEDGAFVEFETLCVSLEDWQRFLERFATSKHPDERSLYKYLANEVYPRVEEVMLAEQRRQALEEAMQHRKRSSRIAMKESEREERERELNEARAAREAAAAALAAERERLAREEAERLARRSREDRLRDREERILARERRFQERSRSHTPMAQGARDTEKPAAEPPSDTDWHLRCEVCGMDAHNPPGEDNVVACERCGVWQHTECWDRRDVNAGRAPRDWEQVDFVCSTCAAQANATPSLPQKPSASAQASVKADDDAHDALRPDAMAAMPAQPAPAPLTGTLPSVPTTPVPPHMPGPTGALSVVHGTAPAPPSAPMAPSMGGGAPNVHPSTPLAHPTWPPASPTGAPSGIHASPHPSGVPHARSTPAYSPPLGMRNYSSPGSFPMRKNTAPSPLSGAMSPGTTVPNLHLNADAPSPAHPP</sequence>
<evidence type="ECO:0000256" key="3">
    <source>
        <dbReference type="ARBA" id="ARBA00022833"/>
    </source>
</evidence>
<gene>
    <name evidence="6" type="ORF">GLX27_002315</name>
</gene>
<keyword evidence="3" id="KW-0862">Zinc</keyword>
<feature type="compositionally biased region" description="Basic residues" evidence="4">
    <location>
        <begin position="191"/>
        <end position="209"/>
    </location>
</feature>
<dbReference type="PROSITE" id="PS01359">
    <property type="entry name" value="ZF_PHD_1"/>
    <property type="match status" value="1"/>
</dbReference>
<dbReference type="GO" id="GO:0000428">
    <property type="term" value="C:DNA-directed RNA polymerase complex"/>
    <property type="evidence" value="ECO:0007669"/>
    <property type="project" value="UniProtKB-KW"/>
</dbReference>
<keyword evidence="1" id="KW-0479">Metal-binding</keyword>
<accession>A0ABY8EPX1</accession>
<dbReference type="PANTHER" id="PTHR14296">
    <property type="entry name" value="REMODELING AND SPACING FACTOR 1"/>
    <property type="match status" value="1"/>
</dbReference>
<reference evidence="6 7" key="1">
    <citation type="journal article" date="2020" name="Elife">
        <title>Loss of centromere function drives karyotype evolution in closely related Malassezia species.</title>
        <authorList>
            <person name="Sankaranarayanan S.R."/>
            <person name="Ianiri G."/>
            <person name="Coelho M.A."/>
            <person name="Reza M.H."/>
            <person name="Thimmappa B.C."/>
            <person name="Ganguly P."/>
            <person name="Vadnala R.N."/>
            <person name="Sun S."/>
            <person name="Siddharthan R."/>
            <person name="Tellgren-Roth C."/>
            <person name="Dawson T.L."/>
            <person name="Heitman J."/>
            <person name="Sanyal K."/>
        </authorList>
    </citation>
    <scope>NUCLEOTIDE SEQUENCE [LARGE SCALE GENOMIC DNA]</scope>
    <source>
        <strain evidence="6">CBS14141</strain>
    </source>
</reference>
<feature type="compositionally biased region" description="Low complexity" evidence="4">
    <location>
        <begin position="531"/>
        <end position="546"/>
    </location>
</feature>
<feature type="region of interest" description="Disordered" evidence="4">
    <location>
        <begin position="567"/>
        <end position="681"/>
    </location>
</feature>
<evidence type="ECO:0000313" key="7">
    <source>
        <dbReference type="Proteomes" id="UP000818624"/>
    </source>
</evidence>
<evidence type="ECO:0000259" key="5">
    <source>
        <dbReference type="SMART" id="SM00249"/>
    </source>
</evidence>
<feature type="region of interest" description="Disordered" evidence="4">
    <location>
        <begin position="188"/>
        <end position="263"/>
    </location>
</feature>
<evidence type="ECO:0000313" key="6">
    <source>
        <dbReference type="EMBL" id="WFD47663.1"/>
    </source>
</evidence>
<feature type="region of interest" description="Disordered" evidence="4">
    <location>
        <begin position="399"/>
        <end position="429"/>
    </location>
</feature>
<organism evidence="6 7">
    <name type="scientific">Malassezia furfur</name>
    <name type="common">Pityriasis versicolor infection agent</name>
    <name type="synonym">Pityrosporum furfur</name>
    <dbReference type="NCBI Taxonomy" id="55194"/>
    <lineage>
        <taxon>Eukaryota</taxon>
        <taxon>Fungi</taxon>
        <taxon>Dikarya</taxon>
        <taxon>Basidiomycota</taxon>
        <taxon>Ustilaginomycotina</taxon>
        <taxon>Malasseziomycetes</taxon>
        <taxon>Malasseziales</taxon>
        <taxon>Malasseziaceae</taxon>
        <taxon>Malassezia</taxon>
    </lineage>
</organism>
<keyword evidence="6" id="KW-0808">Transferase</keyword>
<evidence type="ECO:0000256" key="2">
    <source>
        <dbReference type="ARBA" id="ARBA00022771"/>
    </source>
</evidence>
<evidence type="ECO:0000256" key="4">
    <source>
        <dbReference type="SAM" id="MobiDB-lite"/>
    </source>
</evidence>
<keyword evidence="6" id="KW-0240">DNA-directed RNA polymerase</keyword>
<feature type="compositionally biased region" description="Polar residues" evidence="4">
    <location>
        <begin position="496"/>
        <end position="510"/>
    </location>
</feature>
<dbReference type="GO" id="GO:0003899">
    <property type="term" value="F:DNA-directed RNA polymerase activity"/>
    <property type="evidence" value="ECO:0007669"/>
    <property type="project" value="UniProtKB-EC"/>
</dbReference>